<keyword evidence="3" id="KW-1185">Reference proteome</keyword>
<keyword evidence="1" id="KW-1133">Transmembrane helix</keyword>
<name>A0ABS6JUL5_9BACI</name>
<reference evidence="2 3" key="1">
    <citation type="submission" date="2021-06" db="EMBL/GenBank/DDBJ databases">
        <title>Bacillus sp. RD4P76, an endophyte from a halophyte.</title>
        <authorList>
            <person name="Sun J.-Q."/>
        </authorList>
    </citation>
    <scope>NUCLEOTIDE SEQUENCE [LARGE SCALE GENOMIC DNA]</scope>
    <source>
        <strain evidence="2 3">JCM 17098</strain>
    </source>
</reference>
<evidence type="ECO:0000313" key="2">
    <source>
        <dbReference type="EMBL" id="MBU9722273.1"/>
    </source>
</evidence>
<keyword evidence="1" id="KW-0812">Transmembrane</keyword>
<dbReference type="EMBL" id="JAHQCR010000050">
    <property type="protein sequence ID" value="MBU9722273.1"/>
    <property type="molecule type" value="Genomic_DNA"/>
</dbReference>
<comment type="caution">
    <text evidence="2">The sequence shown here is derived from an EMBL/GenBank/DDBJ whole genome shotgun (WGS) entry which is preliminary data.</text>
</comment>
<evidence type="ECO:0000313" key="3">
    <source>
        <dbReference type="Proteomes" id="UP000790580"/>
    </source>
</evidence>
<keyword evidence="1" id="KW-0472">Membrane</keyword>
<proteinExistence type="predicted"/>
<dbReference type="Proteomes" id="UP000790580">
    <property type="component" value="Unassembled WGS sequence"/>
</dbReference>
<gene>
    <name evidence="2" type="ORF">KS407_12580</name>
</gene>
<protein>
    <submittedName>
        <fullName evidence="2">Uncharacterized protein</fullName>
    </submittedName>
</protein>
<accession>A0ABS6JUL5</accession>
<evidence type="ECO:0000256" key="1">
    <source>
        <dbReference type="SAM" id="Phobius"/>
    </source>
</evidence>
<organism evidence="2 3">
    <name type="scientific">Evansella alkalicola</name>
    <dbReference type="NCBI Taxonomy" id="745819"/>
    <lineage>
        <taxon>Bacteria</taxon>
        <taxon>Bacillati</taxon>
        <taxon>Bacillota</taxon>
        <taxon>Bacilli</taxon>
        <taxon>Bacillales</taxon>
        <taxon>Bacillaceae</taxon>
        <taxon>Evansella</taxon>
    </lineage>
</organism>
<dbReference type="RefSeq" id="WP_140354997.1">
    <property type="nucleotide sequence ID" value="NZ_JAHQCR010000050.1"/>
</dbReference>
<sequence>MDIEWIFGNVAGVSATFFFVFGFIFVLLCVDMGRRVVIKWEPSVMGNGLVYFRGLVIGSEHSE</sequence>
<feature type="transmembrane region" description="Helical" evidence="1">
    <location>
        <begin position="6"/>
        <end position="30"/>
    </location>
</feature>